<comment type="caution">
    <text evidence="2">The sequence shown here is derived from an EMBL/GenBank/DDBJ whole genome shotgun (WGS) entry which is preliminary data.</text>
</comment>
<feature type="compositionally biased region" description="Polar residues" evidence="1">
    <location>
        <begin position="1"/>
        <end position="17"/>
    </location>
</feature>
<name>A0A9N9AKY5_9GLOM</name>
<keyword evidence="3" id="KW-1185">Reference proteome</keyword>
<dbReference type="Proteomes" id="UP000789508">
    <property type="component" value="Unassembled WGS sequence"/>
</dbReference>
<dbReference type="AlphaFoldDB" id="A0A9N9AKY5"/>
<feature type="region of interest" description="Disordered" evidence="1">
    <location>
        <begin position="1"/>
        <end position="37"/>
    </location>
</feature>
<feature type="compositionally biased region" description="Basic and acidic residues" evidence="1">
    <location>
        <begin position="107"/>
        <end position="117"/>
    </location>
</feature>
<proteinExistence type="predicted"/>
<evidence type="ECO:0000256" key="1">
    <source>
        <dbReference type="SAM" id="MobiDB-lite"/>
    </source>
</evidence>
<dbReference type="EMBL" id="CAJVPS010001346">
    <property type="protein sequence ID" value="CAG8534655.1"/>
    <property type="molecule type" value="Genomic_DNA"/>
</dbReference>
<sequence>MINTKSVSKVGNNSNGYKPSDVVDRENADEQTIETSPSISLTISESFASNVINTSESQINVQMEIDIPTMQSVTIFKNETIINAFQSQQTESNKSGFNAFRPSQAVTDEHEFNAFQP</sequence>
<evidence type="ECO:0000313" key="2">
    <source>
        <dbReference type="EMBL" id="CAG8534655.1"/>
    </source>
</evidence>
<feature type="region of interest" description="Disordered" evidence="1">
    <location>
        <begin position="92"/>
        <end position="117"/>
    </location>
</feature>
<gene>
    <name evidence="2" type="ORF">ALEPTO_LOCUS5110</name>
</gene>
<organism evidence="2 3">
    <name type="scientific">Ambispora leptoticha</name>
    <dbReference type="NCBI Taxonomy" id="144679"/>
    <lineage>
        <taxon>Eukaryota</taxon>
        <taxon>Fungi</taxon>
        <taxon>Fungi incertae sedis</taxon>
        <taxon>Mucoromycota</taxon>
        <taxon>Glomeromycotina</taxon>
        <taxon>Glomeromycetes</taxon>
        <taxon>Archaeosporales</taxon>
        <taxon>Ambisporaceae</taxon>
        <taxon>Ambispora</taxon>
    </lineage>
</organism>
<accession>A0A9N9AKY5</accession>
<reference evidence="2" key="1">
    <citation type="submission" date="2021-06" db="EMBL/GenBank/DDBJ databases">
        <authorList>
            <person name="Kallberg Y."/>
            <person name="Tangrot J."/>
            <person name="Rosling A."/>
        </authorList>
    </citation>
    <scope>NUCLEOTIDE SEQUENCE</scope>
    <source>
        <strain evidence="2">FL130A</strain>
    </source>
</reference>
<protein>
    <submittedName>
        <fullName evidence="2">1868_t:CDS:1</fullName>
    </submittedName>
</protein>
<evidence type="ECO:0000313" key="3">
    <source>
        <dbReference type="Proteomes" id="UP000789508"/>
    </source>
</evidence>